<dbReference type="PaxDb" id="39947-A0A0P0Y9F4"/>
<dbReference type="PANTHER" id="PTHR33116:SF86">
    <property type="entry name" value="REVERSE TRANSCRIPTASE DOMAIN-CONTAINING PROTEIN"/>
    <property type="match status" value="1"/>
</dbReference>
<dbReference type="OMA" id="KIESWIC"/>
<reference evidence="1 2" key="2">
    <citation type="journal article" date="2013" name="Plant Cell Physiol.">
        <title>Rice Annotation Project Database (RAP-DB): an integrative and interactive database for rice genomics.</title>
        <authorList>
            <person name="Sakai H."/>
            <person name="Lee S.S."/>
            <person name="Tanaka T."/>
            <person name="Numa H."/>
            <person name="Kim J."/>
            <person name="Kawahara Y."/>
            <person name="Wakimoto H."/>
            <person name="Yang C.C."/>
            <person name="Iwamoto M."/>
            <person name="Abe T."/>
            <person name="Yamada Y."/>
            <person name="Muto A."/>
            <person name="Inokuchi H."/>
            <person name="Ikemura T."/>
            <person name="Matsumoto T."/>
            <person name="Sasaki T."/>
            <person name="Itoh T."/>
        </authorList>
    </citation>
    <scope>NUCLEOTIDE SEQUENCE [LARGE SCALE GENOMIC DNA]</scope>
    <source>
        <strain evidence="2">cv. Nipponbare</strain>
    </source>
</reference>
<dbReference type="STRING" id="39947.A0A0P0Y9F4"/>
<dbReference type="PANTHER" id="PTHR33116">
    <property type="entry name" value="REVERSE TRANSCRIPTASE ZINC-BINDING DOMAIN-CONTAINING PROTEIN-RELATED-RELATED"/>
    <property type="match status" value="1"/>
</dbReference>
<organism evidence="1 2">
    <name type="scientific">Oryza sativa subsp. japonica</name>
    <name type="common">Rice</name>
    <dbReference type="NCBI Taxonomy" id="39947"/>
    <lineage>
        <taxon>Eukaryota</taxon>
        <taxon>Viridiplantae</taxon>
        <taxon>Streptophyta</taxon>
        <taxon>Embryophyta</taxon>
        <taxon>Tracheophyta</taxon>
        <taxon>Spermatophyta</taxon>
        <taxon>Magnoliopsida</taxon>
        <taxon>Liliopsida</taxon>
        <taxon>Poales</taxon>
        <taxon>Poaceae</taxon>
        <taxon>BOP clade</taxon>
        <taxon>Oryzoideae</taxon>
        <taxon>Oryzeae</taxon>
        <taxon>Oryzinae</taxon>
        <taxon>Oryza</taxon>
        <taxon>Oryza sativa</taxon>
    </lineage>
</organism>
<dbReference type="AlphaFoldDB" id="A0A0P0Y9F4"/>
<feature type="non-terminal residue" evidence="1">
    <location>
        <position position="132"/>
    </location>
</feature>
<dbReference type="InParanoid" id="A0A0P0Y9F4"/>
<dbReference type="FunCoup" id="A0A0P0Y9F4">
    <property type="interactions" value="4"/>
</dbReference>
<dbReference type="eggNOG" id="KOG1075">
    <property type="taxonomic scope" value="Eukaryota"/>
</dbReference>
<dbReference type="EMBL" id="AP014968">
    <property type="protein sequence ID" value="BAT16845.1"/>
    <property type="molecule type" value="Genomic_DNA"/>
</dbReference>
<evidence type="ECO:0000313" key="2">
    <source>
        <dbReference type="Proteomes" id="UP000059680"/>
    </source>
</evidence>
<reference evidence="2" key="1">
    <citation type="journal article" date="2005" name="Nature">
        <title>The map-based sequence of the rice genome.</title>
        <authorList>
            <consortium name="International rice genome sequencing project (IRGSP)"/>
            <person name="Matsumoto T."/>
            <person name="Wu J."/>
            <person name="Kanamori H."/>
            <person name="Katayose Y."/>
            <person name="Fujisawa M."/>
            <person name="Namiki N."/>
            <person name="Mizuno H."/>
            <person name="Yamamoto K."/>
            <person name="Antonio B.A."/>
            <person name="Baba T."/>
            <person name="Sakata K."/>
            <person name="Nagamura Y."/>
            <person name="Aoki H."/>
            <person name="Arikawa K."/>
            <person name="Arita K."/>
            <person name="Bito T."/>
            <person name="Chiden Y."/>
            <person name="Fujitsuka N."/>
            <person name="Fukunaka R."/>
            <person name="Hamada M."/>
            <person name="Harada C."/>
            <person name="Hayashi A."/>
            <person name="Hijishita S."/>
            <person name="Honda M."/>
            <person name="Hosokawa S."/>
            <person name="Ichikawa Y."/>
            <person name="Idonuma A."/>
            <person name="Iijima M."/>
            <person name="Ikeda M."/>
            <person name="Ikeno M."/>
            <person name="Ito K."/>
            <person name="Ito S."/>
            <person name="Ito T."/>
            <person name="Ito Y."/>
            <person name="Ito Y."/>
            <person name="Iwabuchi A."/>
            <person name="Kamiya K."/>
            <person name="Karasawa W."/>
            <person name="Kurita K."/>
            <person name="Katagiri S."/>
            <person name="Kikuta A."/>
            <person name="Kobayashi H."/>
            <person name="Kobayashi N."/>
            <person name="Machita K."/>
            <person name="Maehara T."/>
            <person name="Masukawa M."/>
            <person name="Mizubayashi T."/>
            <person name="Mukai Y."/>
            <person name="Nagasaki H."/>
            <person name="Nagata Y."/>
            <person name="Naito S."/>
            <person name="Nakashima M."/>
            <person name="Nakama Y."/>
            <person name="Nakamichi Y."/>
            <person name="Nakamura M."/>
            <person name="Meguro A."/>
            <person name="Negishi M."/>
            <person name="Ohta I."/>
            <person name="Ohta T."/>
            <person name="Okamoto M."/>
            <person name="Ono N."/>
            <person name="Saji S."/>
            <person name="Sakaguchi M."/>
            <person name="Sakai K."/>
            <person name="Shibata M."/>
            <person name="Shimokawa T."/>
            <person name="Song J."/>
            <person name="Takazaki Y."/>
            <person name="Terasawa K."/>
            <person name="Tsugane M."/>
            <person name="Tsuji K."/>
            <person name="Ueda S."/>
            <person name="Waki K."/>
            <person name="Yamagata H."/>
            <person name="Yamamoto M."/>
            <person name="Yamamoto S."/>
            <person name="Yamane H."/>
            <person name="Yoshiki S."/>
            <person name="Yoshihara R."/>
            <person name="Yukawa K."/>
            <person name="Zhong H."/>
            <person name="Yano M."/>
            <person name="Yuan Q."/>
            <person name="Ouyang S."/>
            <person name="Liu J."/>
            <person name="Jones K.M."/>
            <person name="Gansberger K."/>
            <person name="Moffat K."/>
            <person name="Hill J."/>
            <person name="Bera J."/>
            <person name="Fadrosh D."/>
            <person name="Jin S."/>
            <person name="Johri S."/>
            <person name="Kim M."/>
            <person name="Overton L."/>
            <person name="Reardon M."/>
            <person name="Tsitrin T."/>
            <person name="Vuong H."/>
            <person name="Weaver B."/>
            <person name="Ciecko A."/>
            <person name="Tallon L."/>
            <person name="Jackson J."/>
            <person name="Pai G."/>
            <person name="Aken S.V."/>
            <person name="Utterback T."/>
            <person name="Reidmuller S."/>
            <person name="Feldblyum T."/>
            <person name="Hsiao J."/>
            <person name="Zismann V."/>
            <person name="Iobst S."/>
            <person name="de Vazeille A.R."/>
            <person name="Buell C.R."/>
            <person name="Ying K."/>
            <person name="Li Y."/>
            <person name="Lu T."/>
            <person name="Huang Y."/>
            <person name="Zhao Q."/>
            <person name="Feng Q."/>
            <person name="Zhang L."/>
            <person name="Zhu J."/>
            <person name="Weng Q."/>
            <person name="Mu J."/>
            <person name="Lu Y."/>
            <person name="Fan D."/>
            <person name="Liu Y."/>
            <person name="Guan J."/>
            <person name="Zhang Y."/>
            <person name="Yu S."/>
            <person name="Liu X."/>
            <person name="Zhang Y."/>
            <person name="Hong G."/>
            <person name="Han B."/>
            <person name="Choisne N."/>
            <person name="Demange N."/>
            <person name="Orjeda G."/>
            <person name="Samain S."/>
            <person name="Cattolico L."/>
            <person name="Pelletier E."/>
            <person name="Couloux A."/>
            <person name="Segurens B."/>
            <person name="Wincker P."/>
            <person name="D'Hont A."/>
            <person name="Scarpelli C."/>
            <person name="Weissenbach J."/>
            <person name="Salanoubat M."/>
            <person name="Quetier F."/>
            <person name="Yu Y."/>
            <person name="Kim H.R."/>
            <person name="Rambo T."/>
            <person name="Currie J."/>
            <person name="Collura K."/>
            <person name="Luo M."/>
            <person name="Yang T."/>
            <person name="Ammiraju J.S.S."/>
            <person name="Engler F."/>
            <person name="Soderlund C."/>
            <person name="Wing R.A."/>
            <person name="Palmer L.E."/>
            <person name="de la Bastide M."/>
            <person name="Spiegel L."/>
            <person name="Nascimento L."/>
            <person name="Zutavern T."/>
            <person name="O'Shaughnessy A."/>
            <person name="Dike S."/>
            <person name="Dedhia N."/>
            <person name="Preston R."/>
            <person name="Balija V."/>
            <person name="McCombie W.R."/>
            <person name="Chow T."/>
            <person name="Chen H."/>
            <person name="Chung M."/>
            <person name="Chen C."/>
            <person name="Shaw J."/>
            <person name="Wu H."/>
            <person name="Hsiao K."/>
            <person name="Chao Y."/>
            <person name="Chu M."/>
            <person name="Cheng C."/>
            <person name="Hour A."/>
            <person name="Lee P."/>
            <person name="Lin S."/>
            <person name="Lin Y."/>
            <person name="Liou J."/>
            <person name="Liu S."/>
            <person name="Hsing Y."/>
            <person name="Raghuvanshi S."/>
            <person name="Mohanty A."/>
            <person name="Bharti A.K."/>
            <person name="Gaur A."/>
            <person name="Gupta V."/>
            <person name="Kumar D."/>
            <person name="Ravi V."/>
            <person name="Vij S."/>
            <person name="Kapur A."/>
            <person name="Khurana P."/>
            <person name="Khurana P."/>
            <person name="Khurana J.P."/>
            <person name="Tyagi A.K."/>
            <person name="Gaikwad K."/>
            <person name="Singh A."/>
            <person name="Dalal V."/>
            <person name="Srivastava S."/>
            <person name="Dixit A."/>
            <person name="Pal A.K."/>
            <person name="Ghazi I.A."/>
            <person name="Yadav M."/>
            <person name="Pandit A."/>
            <person name="Bhargava A."/>
            <person name="Sureshbabu K."/>
            <person name="Batra K."/>
            <person name="Sharma T.R."/>
            <person name="Mohapatra T."/>
            <person name="Singh N.K."/>
            <person name="Messing J."/>
            <person name="Nelson A.B."/>
            <person name="Fuks G."/>
            <person name="Kavchok S."/>
            <person name="Keizer G."/>
            <person name="Linton E."/>
            <person name="Llaca V."/>
            <person name="Song R."/>
            <person name="Tanyolac B."/>
            <person name="Young S."/>
            <person name="Ho-Il K."/>
            <person name="Hahn J.H."/>
            <person name="Sangsakoo G."/>
            <person name="Vanavichit A."/>
            <person name="de Mattos Luiz.A.T."/>
            <person name="Zimmer P.D."/>
            <person name="Malone G."/>
            <person name="Dellagostin O."/>
            <person name="de Oliveira A.C."/>
            <person name="Bevan M."/>
            <person name="Bancroft I."/>
            <person name="Minx P."/>
            <person name="Cordum H."/>
            <person name="Wilson R."/>
            <person name="Cheng Z."/>
            <person name="Jin W."/>
            <person name="Jiang J."/>
            <person name="Leong S.A."/>
            <person name="Iwama H."/>
            <person name="Gojobori T."/>
            <person name="Itoh T."/>
            <person name="Niimura Y."/>
            <person name="Fujii Y."/>
            <person name="Habara T."/>
            <person name="Sakai H."/>
            <person name="Sato Y."/>
            <person name="Wilson G."/>
            <person name="Kumar K."/>
            <person name="McCouch S."/>
            <person name="Juretic N."/>
            <person name="Hoen D."/>
            <person name="Wright S."/>
            <person name="Bruskiewich R."/>
            <person name="Bureau T."/>
            <person name="Miyao A."/>
            <person name="Hirochika H."/>
            <person name="Nishikawa T."/>
            <person name="Kadowaki K."/>
            <person name="Sugiura M."/>
            <person name="Burr B."/>
            <person name="Sasaki T."/>
        </authorList>
    </citation>
    <scope>NUCLEOTIDE SEQUENCE [LARGE SCALE GENOMIC DNA]</scope>
    <source>
        <strain evidence="2">cv. Nipponbare</strain>
    </source>
</reference>
<accession>A0A0P0Y9F4</accession>
<dbReference type="Proteomes" id="UP000059680">
    <property type="component" value="Chromosome 12"/>
</dbReference>
<protein>
    <submittedName>
        <fullName evidence="1">Os12g0407750 protein</fullName>
    </submittedName>
</protein>
<gene>
    <name evidence="1" type="ordered locus">Os12g0407750</name>
    <name evidence="1" type="ORF">OSNPB_120407750</name>
</gene>
<sequence length="132" mass="15623">MIYKDKSAVMFSRNTSAAKKGDFMRELNLQRETINDRYLGLPVHVGMSKTKMFAYLKEKIWQRIQGWKEKMLSRAGKEVLIKAIVQAIPSFAMGCFDLTKEICEQISKMIAKFWWSNQDRENKIHWLSWEKL</sequence>
<reference evidence="1 2" key="3">
    <citation type="journal article" date="2013" name="Rice">
        <title>Improvement of the Oryza sativa Nipponbare reference genome using next generation sequence and optical map data.</title>
        <authorList>
            <person name="Kawahara Y."/>
            <person name="de la Bastide M."/>
            <person name="Hamilton J.P."/>
            <person name="Kanamori H."/>
            <person name="McCombie W.R."/>
            <person name="Ouyang S."/>
            <person name="Schwartz D.C."/>
            <person name="Tanaka T."/>
            <person name="Wu J."/>
            <person name="Zhou S."/>
            <person name="Childs K.L."/>
            <person name="Davidson R.M."/>
            <person name="Lin H."/>
            <person name="Quesada-Ocampo L."/>
            <person name="Vaillancourt B."/>
            <person name="Sakai H."/>
            <person name="Lee S.S."/>
            <person name="Kim J."/>
            <person name="Numa H."/>
            <person name="Itoh T."/>
            <person name="Buell C.R."/>
            <person name="Matsumoto T."/>
        </authorList>
    </citation>
    <scope>NUCLEOTIDE SEQUENCE [LARGE SCALE GENOMIC DNA]</scope>
    <source>
        <strain evidence="2">cv. Nipponbare</strain>
    </source>
</reference>
<proteinExistence type="predicted"/>
<keyword evidence="2" id="KW-1185">Reference proteome</keyword>
<evidence type="ECO:0000313" key="1">
    <source>
        <dbReference type="EMBL" id="BAT16845.1"/>
    </source>
</evidence>
<dbReference type="Gramene" id="Os12t0407750-00">
    <property type="protein sequence ID" value="Os12t0407750-00"/>
    <property type="gene ID" value="Os12g0407750"/>
</dbReference>
<name>A0A0P0Y9F4_ORYSJ</name>